<evidence type="ECO:0000256" key="1">
    <source>
        <dbReference type="SAM" id="MobiDB-lite"/>
    </source>
</evidence>
<name>A0A9W8JVW7_9AGAR</name>
<dbReference type="EMBL" id="JANKHO010001048">
    <property type="protein sequence ID" value="KAJ3504153.1"/>
    <property type="molecule type" value="Genomic_DNA"/>
</dbReference>
<gene>
    <name evidence="2" type="ORF">NLJ89_g8084</name>
</gene>
<dbReference type="AlphaFoldDB" id="A0A9W8JVW7"/>
<feature type="compositionally biased region" description="Polar residues" evidence="1">
    <location>
        <begin position="1"/>
        <end position="10"/>
    </location>
</feature>
<feature type="region of interest" description="Disordered" evidence="1">
    <location>
        <begin position="1"/>
        <end position="38"/>
    </location>
</feature>
<comment type="caution">
    <text evidence="2">The sequence shown here is derived from an EMBL/GenBank/DDBJ whole genome shotgun (WGS) entry which is preliminary data.</text>
</comment>
<protein>
    <submittedName>
        <fullName evidence="2">Uncharacterized protein</fullName>
    </submittedName>
</protein>
<organism evidence="2 3">
    <name type="scientific">Agrocybe chaxingu</name>
    <dbReference type="NCBI Taxonomy" id="84603"/>
    <lineage>
        <taxon>Eukaryota</taxon>
        <taxon>Fungi</taxon>
        <taxon>Dikarya</taxon>
        <taxon>Basidiomycota</taxon>
        <taxon>Agaricomycotina</taxon>
        <taxon>Agaricomycetes</taxon>
        <taxon>Agaricomycetidae</taxon>
        <taxon>Agaricales</taxon>
        <taxon>Agaricineae</taxon>
        <taxon>Strophariaceae</taxon>
        <taxon>Agrocybe</taxon>
    </lineage>
</organism>
<evidence type="ECO:0000313" key="3">
    <source>
        <dbReference type="Proteomes" id="UP001148786"/>
    </source>
</evidence>
<evidence type="ECO:0000313" key="2">
    <source>
        <dbReference type="EMBL" id="KAJ3504153.1"/>
    </source>
</evidence>
<sequence length="81" mass="9119">MAVVSSSTSFPDLRAPPGYRIKRKPPPTIDISERYPSPDPQDPFAPLWVLRNRTGSSFRALCVPVRPPRAVWYTQPGDARQ</sequence>
<accession>A0A9W8JVW7</accession>
<dbReference type="OrthoDB" id="3052251at2759"/>
<reference evidence="2" key="1">
    <citation type="submission" date="2022-07" db="EMBL/GenBank/DDBJ databases">
        <title>Genome Sequence of Agrocybe chaxingu.</title>
        <authorList>
            <person name="Buettner E."/>
        </authorList>
    </citation>
    <scope>NUCLEOTIDE SEQUENCE</scope>
    <source>
        <strain evidence="2">MP-N11</strain>
    </source>
</reference>
<proteinExistence type="predicted"/>
<dbReference type="Proteomes" id="UP001148786">
    <property type="component" value="Unassembled WGS sequence"/>
</dbReference>
<keyword evidence="3" id="KW-1185">Reference proteome</keyword>